<evidence type="ECO:0000313" key="2">
    <source>
        <dbReference type="Proteomes" id="UP001234297"/>
    </source>
</evidence>
<keyword evidence="2" id="KW-1185">Reference proteome</keyword>
<proteinExistence type="predicted"/>
<dbReference type="EMBL" id="CM056809">
    <property type="protein sequence ID" value="KAJ8647463.1"/>
    <property type="molecule type" value="Genomic_DNA"/>
</dbReference>
<reference evidence="1 2" key="1">
    <citation type="journal article" date="2022" name="Hortic Res">
        <title>A haplotype resolved chromosomal level avocado genome allows analysis of novel avocado genes.</title>
        <authorList>
            <person name="Nath O."/>
            <person name="Fletcher S.J."/>
            <person name="Hayward A."/>
            <person name="Shaw L.M."/>
            <person name="Masouleh A.K."/>
            <person name="Furtado A."/>
            <person name="Henry R.J."/>
            <person name="Mitter N."/>
        </authorList>
    </citation>
    <scope>NUCLEOTIDE SEQUENCE [LARGE SCALE GENOMIC DNA]</scope>
    <source>
        <strain evidence="2">cv. Hass</strain>
    </source>
</reference>
<accession>A0ACC2MPP6</accession>
<organism evidence="1 2">
    <name type="scientific">Persea americana</name>
    <name type="common">Avocado</name>
    <dbReference type="NCBI Taxonomy" id="3435"/>
    <lineage>
        <taxon>Eukaryota</taxon>
        <taxon>Viridiplantae</taxon>
        <taxon>Streptophyta</taxon>
        <taxon>Embryophyta</taxon>
        <taxon>Tracheophyta</taxon>
        <taxon>Spermatophyta</taxon>
        <taxon>Magnoliopsida</taxon>
        <taxon>Magnoliidae</taxon>
        <taxon>Laurales</taxon>
        <taxon>Lauraceae</taxon>
        <taxon>Persea</taxon>
    </lineage>
</organism>
<gene>
    <name evidence="1" type="ORF">MRB53_000486</name>
</gene>
<sequence length="464" mass="52221">MEGAVYGDGFWEKNPYLLLPAPPLLPLESVHTNSSSLLQTQIQTWCDRSERFVSPFGFGDGPCGATQGYACGFSSPCLQEMSFVDGFLVDRESMNWTHERNGGEVDDLSCEVVSKGEGKDPSGGRLKRSSSSNLVKGQWTAEEDRLLVRLVKQYGDRKWSLIAQKLVGRIGKQCRERWHNHLRPDIKKDTWNEEEEKLLVEAHEKIGNRWAEIAKRIPGRTENAVKNHWNATKRKQNSKRRIKKATAQRGKTQPSILQDYIIRKSRNDSPINPTTQKNQPHFPTFPKPSTFTSTSDSSTMVTHTIENPIYIENNYSGNTTMGCTDEEHSQIIQIQNTLFSDDFPFDDNKQLPEMLEFATFFSSSPLTDLCFDNNPHGETTATATSSTTTNVTSPAASTYLSSDLYISYLLNGFSSSLSSGYKNEDLNVEVLMGEDQSSWSCRRDMDLIEMVSCSKMPHSSNSCL</sequence>
<name>A0ACC2MPP6_PERAE</name>
<protein>
    <submittedName>
        <fullName evidence="1">Uncharacterized protein</fullName>
    </submittedName>
</protein>
<comment type="caution">
    <text evidence="1">The sequence shown here is derived from an EMBL/GenBank/DDBJ whole genome shotgun (WGS) entry which is preliminary data.</text>
</comment>
<evidence type="ECO:0000313" key="1">
    <source>
        <dbReference type="EMBL" id="KAJ8647463.1"/>
    </source>
</evidence>
<dbReference type="Proteomes" id="UP001234297">
    <property type="component" value="Chromosome 1"/>
</dbReference>